<gene>
    <name evidence="3" type="ORF">BKH28_04975</name>
</gene>
<reference evidence="3 4" key="1">
    <citation type="submission" date="2016-12" db="EMBL/GenBank/DDBJ databases">
        <title>Genomic comparison of strains in the 'Actinomyces naeslundii' group.</title>
        <authorList>
            <person name="Mughal S.R."/>
            <person name="Do T."/>
            <person name="Gilbert S.C."/>
            <person name="Witherden E.A."/>
            <person name="Didelot X."/>
            <person name="Beighton D."/>
        </authorList>
    </citation>
    <scope>NUCLEOTIDE SEQUENCE [LARGE SCALE GENOMIC DNA]</scope>
    <source>
        <strain evidence="3 4">P6N</strain>
    </source>
</reference>
<proteinExistence type="predicted"/>
<dbReference type="Pfam" id="PF01370">
    <property type="entry name" value="Epimerase"/>
    <property type="match status" value="1"/>
</dbReference>
<comment type="caution">
    <text evidence="3">The sequence shown here is derived from an EMBL/GenBank/DDBJ whole genome shotgun (WGS) entry which is preliminary data.</text>
</comment>
<evidence type="ECO:0000313" key="3">
    <source>
        <dbReference type="EMBL" id="OLO49949.1"/>
    </source>
</evidence>
<accession>A0A1Q8VPD3</accession>
<organism evidence="3 4">
    <name type="scientific">Actinomyces oris</name>
    <dbReference type="NCBI Taxonomy" id="544580"/>
    <lineage>
        <taxon>Bacteria</taxon>
        <taxon>Bacillati</taxon>
        <taxon>Actinomycetota</taxon>
        <taxon>Actinomycetes</taxon>
        <taxon>Actinomycetales</taxon>
        <taxon>Actinomycetaceae</taxon>
        <taxon>Actinomyces</taxon>
    </lineage>
</organism>
<dbReference type="SUPFAM" id="SSF51735">
    <property type="entry name" value="NAD(P)-binding Rossmann-fold domains"/>
    <property type="match status" value="1"/>
</dbReference>
<dbReference type="InterPro" id="IPR050425">
    <property type="entry name" value="NAD(P)_dehydrat-like"/>
</dbReference>
<dbReference type="PANTHER" id="PTHR10366">
    <property type="entry name" value="NAD DEPENDENT EPIMERASE/DEHYDRATASE"/>
    <property type="match status" value="1"/>
</dbReference>
<dbReference type="RefSeq" id="WP_075417761.1">
    <property type="nucleotide sequence ID" value="NZ_MSKL01000010.1"/>
</dbReference>
<dbReference type="EMBL" id="MSKL01000010">
    <property type="protein sequence ID" value="OLO49949.1"/>
    <property type="molecule type" value="Genomic_DNA"/>
</dbReference>
<protein>
    <submittedName>
        <fullName evidence="3">Diaminohydroxyphosphoribosylaminopyrimidine deaminase</fullName>
    </submittedName>
</protein>
<keyword evidence="1" id="KW-0560">Oxidoreductase</keyword>
<dbReference type="Gene3D" id="3.40.50.720">
    <property type="entry name" value="NAD(P)-binding Rossmann-like Domain"/>
    <property type="match status" value="1"/>
</dbReference>
<evidence type="ECO:0000313" key="4">
    <source>
        <dbReference type="Proteomes" id="UP000186394"/>
    </source>
</evidence>
<evidence type="ECO:0000259" key="2">
    <source>
        <dbReference type="Pfam" id="PF01370"/>
    </source>
</evidence>
<dbReference type="PANTHER" id="PTHR10366:SF852">
    <property type="entry name" value="CINNAMOYL-COA REDUCTASE CAD2"/>
    <property type="match status" value="1"/>
</dbReference>
<sequence>MQSSAAHSSDNTDSTDNFDSTIDLSGIPVDTSSPVMVTGATGYLGSWVTKGLLDAGLTVHAAVRDPQNTSKVAHLNRIAEQAPSTLRLFAGDLLQPGSYDEAMEGCAVVIHTASPFIRAVDDPQRDLVAPALQGTRNVLAGVGRTPSVTRVVLTSSIAAMYGDATDIQGYPGRILTDTCWNTTSSLSHEPYPYSKTLAEKEAWRLAAEQDRWRLVTINPSMILGPSLSSAPTSESFSTIRMMIDGTARLGAPRVGISVVDVRDVAQAHIAAAFLPEAHGRYIASAEDTDIFALTSTLIPRFGRSLPLPRRALPRPVVVAMAPRLGQTRTYIRRNVGYAVRSDASRSRLELSTRYRPAQTSMEEMVEQMLAQQG</sequence>
<dbReference type="InterPro" id="IPR036291">
    <property type="entry name" value="NAD(P)-bd_dom_sf"/>
</dbReference>
<dbReference type="Proteomes" id="UP000186394">
    <property type="component" value="Unassembled WGS sequence"/>
</dbReference>
<dbReference type="AlphaFoldDB" id="A0A1Q8VPD3"/>
<feature type="domain" description="NAD-dependent epimerase/dehydratase" evidence="2">
    <location>
        <begin position="35"/>
        <end position="272"/>
    </location>
</feature>
<dbReference type="FunFam" id="3.40.50.720:FF:000085">
    <property type="entry name" value="Dihydroflavonol reductase"/>
    <property type="match status" value="1"/>
</dbReference>
<dbReference type="InterPro" id="IPR001509">
    <property type="entry name" value="Epimerase_deHydtase"/>
</dbReference>
<evidence type="ECO:0000256" key="1">
    <source>
        <dbReference type="ARBA" id="ARBA00023002"/>
    </source>
</evidence>
<dbReference type="GO" id="GO:0016616">
    <property type="term" value="F:oxidoreductase activity, acting on the CH-OH group of donors, NAD or NADP as acceptor"/>
    <property type="evidence" value="ECO:0007669"/>
    <property type="project" value="TreeGrafter"/>
</dbReference>
<name>A0A1Q8VPD3_9ACTO</name>